<dbReference type="Proteomes" id="UP000001399">
    <property type="component" value="Chromosome"/>
</dbReference>
<evidence type="ECO:0000313" key="1">
    <source>
        <dbReference type="EMBL" id="ADP71679.1"/>
    </source>
</evidence>
<accession>E3I5F8</accession>
<dbReference type="HOGENOM" id="CLU_040135_1_0_5"/>
<proteinExistence type="predicted"/>
<dbReference type="OrthoDB" id="9794206at2"/>
<sequence>MQILFVSAPFGPFFREAAKALGDDGHSVWRIAWEGGDFVETPAPHRIRFHRSEDDEETFVRRIIREKKISIIVTFNDTSRRNRLAIKIASELGIQRLVLENGYLRPFWITVDRSGVNGFSDLPRDPSYYTSQNLPPPSFLKFQSSMRCHVRHVIWHYFWSCALSPFLRFEADYHGDHIWRQARHYFGEYIWRISHSEEEKLTRLKKIHEEASGPIFVVLLQKPGDSQLKVHSSFPRNRAFLVDVLQSFSANAPSDALLVIKQHPYDYGVERCPRFVEKQAERLGIFGRVVYFRKTSIDRIYDQSTAVITVNSTGGLTALMRDLPVICMGNAVYDMPKLTFQGALDEFWSNPVPPVRESVDAFCAYLQKYSQVNGGFHSGQGIELAVAGLARIVRSNEAIPHRIAVSTYQFENAFVESGLGMAMASHTYPTISQSK</sequence>
<dbReference type="AlphaFoldDB" id="E3I5F8"/>
<organism evidence="1 2">
    <name type="scientific">Rhodomicrobium vannielii (strain ATCC 17100 / DSM 162 / LMG 4299 / NCIMB 10020 / ATH 3.1.1)</name>
    <dbReference type="NCBI Taxonomy" id="648757"/>
    <lineage>
        <taxon>Bacteria</taxon>
        <taxon>Pseudomonadati</taxon>
        <taxon>Pseudomonadota</taxon>
        <taxon>Alphaproteobacteria</taxon>
        <taxon>Hyphomicrobiales</taxon>
        <taxon>Hyphomicrobiaceae</taxon>
        <taxon>Rhodomicrobium</taxon>
    </lineage>
</organism>
<dbReference type="InterPro" id="IPR007833">
    <property type="entry name" value="Capsule_polysaccharide_synth"/>
</dbReference>
<dbReference type="eggNOG" id="COG3562">
    <property type="taxonomic scope" value="Bacteria"/>
</dbReference>
<gene>
    <name evidence="1" type="ordered locus">Rvan_2463</name>
</gene>
<dbReference type="RefSeq" id="WP_013420059.1">
    <property type="nucleotide sequence ID" value="NC_014664.1"/>
</dbReference>
<dbReference type="KEGG" id="rva:Rvan_2463"/>
<evidence type="ECO:0000313" key="2">
    <source>
        <dbReference type="Proteomes" id="UP000001399"/>
    </source>
</evidence>
<dbReference type="Pfam" id="PF05159">
    <property type="entry name" value="Capsule_synth"/>
    <property type="match status" value="1"/>
</dbReference>
<dbReference type="GO" id="GO:0015774">
    <property type="term" value="P:polysaccharide transport"/>
    <property type="evidence" value="ECO:0007669"/>
    <property type="project" value="InterPro"/>
</dbReference>
<reference evidence="2" key="1">
    <citation type="journal article" date="2011" name="J. Bacteriol.">
        <title>Genome sequences of eight morphologically diverse alphaproteobacteria.</title>
        <authorList>
            <consortium name="US DOE Joint Genome Institute"/>
            <person name="Brown P.J."/>
            <person name="Kysela D.T."/>
            <person name="Buechlein A."/>
            <person name="Hemmerich C."/>
            <person name="Brun Y.V."/>
        </authorList>
    </citation>
    <scope>NUCLEOTIDE SEQUENCE [LARGE SCALE GENOMIC DNA]</scope>
    <source>
        <strain evidence="2">ATCC 17100 / ATH 3.1.1 / DSM 162 / LMG 4299</strain>
    </source>
</reference>
<dbReference type="EMBL" id="CP002292">
    <property type="protein sequence ID" value="ADP71679.1"/>
    <property type="molecule type" value="Genomic_DNA"/>
</dbReference>
<dbReference type="CDD" id="cd16441">
    <property type="entry name" value="beta_Kdo_transferase_KpsS"/>
    <property type="match status" value="1"/>
</dbReference>
<dbReference type="GO" id="GO:0000271">
    <property type="term" value="P:polysaccharide biosynthetic process"/>
    <property type="evidence" value="ECO:0007669"/>
    <property type="project" value="InterPro"/>
</dbReference>
<protein>
    <submittedName>
        <fullName evidence="1">Capsule polysaccharide biosynthesis protein</fullName>
    </submittedName>
</protein>
<keyword evidence="2" id="KW-1185">Reference proteome</keyword>
<dbReference type="STRING" id="648757.Rvan_2463"/>
<name>E3I5F8_RHOVT</name>